<evidence type="ECO:0000256" key="1">
    <source>
        <dbReference type="SAM" id="Phobius"/>
    </source>
</evidence>
<name>A0ABW1APH7_9RHOO</name>
<feature type="transmembrane region" description="Helical" evidence="1">
    <location>
        <begin position="41"/>
        <end position="63"/>
    </location>
</feature>
<comment type="caution">
    <text evidence="2">The sequence shown here is derived from an EMBL/GenBank/DDBJ whole genome shotgun (WGS) entry which is preliminary data.</text>
</comment>
<feature type="transmembrane region" description="Helical" evidence="1">
    <location>
        <begin position="12"/>
        <end position="29"/>
    </location>
</feature>
<dbReference type="RefSeq" id="WP_096451794.1">
    <property type="nucleotide sequence ID" value="NZ_JBHSOG010000024.1"/>
</dbReference>
<organism evidence="2 3">
    <name type="scientific">Thauera sinica</name>
    <dbReference type="NCBI Taxonomy" id="2665146"/>
    <lineage>
        <taxon>Bacteria</taxon>
        <taxon>Pseudomonadati</taxon>
        <taxon>Pseudomonadota</taxon>
        <taxon>Betaproteobacteria</taxon>
        <taxon>Rhodocyclales</taxon>
        <taxon>Zoogloeaceae</taxon>
        <taxon>Thauera</taxon>
    </lineage>
</organism>
<feature type="transmembrane region" description="Helical" evidence="1">
    <location>
        <begin position="378"/>
        <end position="397"/>
    </location>
</feature>
<evidence type="ECO:0000313" key="3">
    <source>
        <dbReference type="Proteomes" id="UP001595974"/>
    </source>
</evidence>
<keyword evidence="1" id="KW-0472">Membrane</keyword>
<feature type="transmembrane region" description="Helical" evidence="1">
    <location>
        <begin position="344"/>
        <end position="371"/>
    </location>
</feature>
<gene>
    <name evidence="2" type="ORF">ACFPTN_07060</name>
</gene>
<feature type="transmembrane region" description="Helical" evidence="1">
    <location>
        <begin position="186"/>
        <end position="205"/>
    </location>
</feature>
<keyword evidence="3" id="KW-1185">Reference proteome</keyword>
<protein>
    <recommendedName>
        <fullName evidence="4">Oligosaccharide repeat unit polymerase</fullName>
    </recommendedName>
</protein>
<accession>A0ABW1APH7</accession>
<sequence length="436" mass="48529">MSTFFSKIRYLPVALGATYLATTILLFFAGPFDWPIRNADVLTMFLSACVAGIVLGFLIGSYVGVPRQHFAGWRMFFRFGAVASVILLFPSTWVYTGKWPWEIVSVLGDQGEAYREMLAALEANESGIRPYVAVVRAVLAPFVFCVIPFGILRWRELRRADVALLVLHIIAILIFSLMRGTDRETGDLLIIVGATFMVVMGRLGIKRGRFPFSASKFVVASVAFGLFLCATFFLFVDRKESRMGGSDAFCVAEGVVCSVRDANEDPLRARATFGLEMMTAYASQGYYGLSLALEENFTSTYGLGHSAFLMSFFSSNVDESLYQRSYVAKLRAVGWDDKSNWSTLFSWIASDIGFPIVPVVMVVFGAVWAIAWKSAVQCTSDIGALIFLYSCLLVFYIPANNQLTQTVDSYFSALFWFFLWVMKGYPRAACAAGFRR</sequence>
<evidence type="ECO:0000313" key="2">
    <source>
        <dbReference type="EMBL" id="MFC5769130.1"/>
    </source>
</evidence>
<dbReference type="EMBL" id="JBHSOG010000024">
    <property type="protein sequence ID" value="MFC5769130.1"/>
    <property type="molecule type" value="Genomic_DNA"/>
</dbReference>
<keyword evidence="1" id="KW-1133">Transmembrane helix</keyword>
<feature type="transmembrane region" description="Helical" evidence="1">
    <location>
        <begin position="409"/>
        <end position="426"/>
    </location>
</feature>
<feature type="transmembrane region" description="Helical" evidence="1">
    <location>
        <begin position="162"/>
        <end position="180"/>
    </location>
</feature>
<dbReference type="Proteomes" id="UP001595974">
    <property type="component" value="Unassembled WGS sequence"/>
</dbReference>
<proteinExistence type="predicted"/>
<evidence type="ECO:0008006" key="4">
    <source>
        <dbReference type="Google" id="ProtNLM"/>
    </source>
</evidence>
<feature type="transmembrane region" description="Helical" evidence="1">
    <location>
        <begin position="131"/>
        <end position="150"/>
    </location>
</feature>
<reference evidence="3" key="1">
    <citation type="journal article" date="2019" name="Int. J. Syst. Evol. Microbiol.">
        <title>The Global Catalogue of Microorganisms (GCM) 10K type strain sequencing project: providing services to taxonomists for standard genome sequencing and annotation.</title>
        <authorList>
            <consortium name="The Broad Institute Genomics Platform"/>
            <consortium name="The Broad Institute Genome Sequencing Center for Infectious Disease"/>
            <person name="Wu L."/>
            <person name="Ma J."/>
        </authorList>
    </citation>
    <scope>NUCLEOTIDE SEQUENCE [LARGE SCALE GENOMIC DNA]</scope>
    <source>
        <strain evidence="3">SHR3</strain>
    </source>
</reference>
<feature type="transmembrane region" description="Helical" evidence="1">
    <location>
        <begin position="217"/>
        <end position="236"/>
    </location>
</feature>
<feature type="transmembrane region" description="Helical" evidence="1">
    <location>
        <begin position="75"/>
        <end position="95"/>
    </location>
</feature>
<keyword evidence="1" id="KW-0812">Transmembrane</keyword>